<dbReference type="InterPro" id="IPR005828">
    <property type="entry name" value="MFS_sugar_transport-like"/>
</dbReference>
<comment type="caution">
    <text evidence="8">The sequence shown here is derived from an EMBL/GenBank/DDBJ whole genome shotgun (WGS) entry which is preliminary data.</text>
</comment>
<evidence type="ECO:0000256" key="5">
    <source>
        <dbReference type="ARBA" id="ARBA00023136"/>
    </source>
</evidence>
<dbReference type="Gene3D" id="1.20.1250.20">
    <property type="entry name" value="MFS general substrate transporter like domains"/>
    <property type="match status" value="1"/>
</dbReference>
<proteinExistence type="predicted"/>
<sequence length="457" mass="50362">MTIQQNVSDVNPSFLNIPNRIDRLPIFSFHRKALFALAFIYFFEFADLNTFSFAAPALIKSWGLSVSTVAVITSTTFLGMFIGATFGGWFADRLGRKKALIYSGVFFSLFSMLNALAWDPLSLGIFRCLTGVGLSALTIVANTYISEVFPSIVRGKYQGLCITVGLVGIPITSFISSQVVPIASWGWRLVFVWGALGVIFLFFMPKFKESPRWLEKHGRHDEAENIMCEIEELAQKKKGALSNPSKPREITSVKSATFSELFKGKNLKVTILLILVWIFQTLGFYGFGSWVPTLLSKQGIDLSHTLIFSTLITVGAPLGALAGSMISDKIDRKWIITISSTIIAICGLLYGLTFIPVLIILFGFLVNFIERIFSSNLYAYNAELFSTEARASGSGLSYGVGRLSNTVGPLLIGAIYTGFGYISVFIFIALCWFATTVAIGFFGARTKQRHLEDIHAS</sequence>
<dbReference type="PANTHER" id="PTHR23508:SF10">
    <property type="entry name" value="CARBOXYLIC ACID TRANSPORTER PROTEIN HOMOLOG"/>
    <property type="match status" value="1"/>
</dbReference>
<feature type="transmembrane region" description="Helical" evidence="6">
    <location>
        <begin position="269"/>
        <end position="290"/>
    </location>
</feature>
<dbReference type="InterPro" id="IPR036259">
    <property type="entry name" value="MFS_trans_sf"/>
</dbReference>
<reference evidence="9" key="1">
    <citation type="journal article" date="2019" name="Int. J. Syst. Evol. Microbiol.">
        <title>The Global Catalogue of Microorganisms (GCM) 10K type strain sequencing project: providing services to taxonomists for standard genome sequencing and annotation.</title>
        <authorList>
            <consortium name="The Broad Institute Genomics Platform"/>
            <consortium name="The Broad Institute Genome Sequencing Center for Infectious Disease"/>
            <person name="Wu L."/>
            <person name="Ma J."/>
        </authorList>
    </citation>
    <scope>NUCLEOTIDE SEQUENCE [LARGE SCALE GENOMIC DNA]</scope>
    <source>
        <strain evidence="9">CGMCC 1.16305</strain>
    </source>
</reference>
<feature type="transmembrane region" description="Helical" evidence="6">
    <location>
        <begin position="124"/>
        <end position="145"/>
    </location>
</feature>
<feature type="domain" description="Major facilitator superfamily (MFS) profile" evidence="7">
    <location>
        <begin position="33"/>
        <end position="447"/>
    </location>
</feature>
<feature type="transmembrane region" description="Helical" evidence="6">
    <location>
        <begin position="334"/>
        <end position="366"/>
    </location>
</feature>
<feature type="transmembrane region" description="Helical" evidence="6">
    <location>
        <begin position="185"/>
        <end position="204"/>
    </location>
</feature>
<evidence type="ECO:0000256" key="6">
    <source>
        <dbReference type="SAM" id="Phobius"/>
    </source>
</evidence>
<dbReference type="Proteomes" id="UP001596505">
    <property type="component" value="Unassembled WGS sequence"/>
</dbReference>
<accession>A0ABW2PQM6</accession>
<dbReference type="PROSITE" id="PS50850">
    <property type="entry name" value="MFS"/>
    <property type="match status" value="1"/>
</dbReference>
<feature type="transmembrane region" description="Helical" evidence="6">
    <location>
        <begin position="419"/>
        <end position="442"/>
    </location>
</feature>
<evidence type="ECO:0000256" key="2">
    <source>
        <dbReference type="ARBA" id="ARBA00022448"/>
    </source>
</evidence>
<keyword evidence="5 6" id="KW-0472">Membrane</keyword>
<evidence type="ECO:0000256" key="1">
    <source>
        <dbReference type="ARBA" id="ARBA00004651"/>
    </source>
</evidence>
<dbReference type="PROSITE" id="PS00216">
    <property type="entry name" value="SUGAR_TRANSPORT_1"/>
    <property type="match status" value="1"/>
</dbReference>
<dbReference type="SUPFAM" id="SSF103473">
    <property type="entry name" value="MFS general substrate transporter"/>
    <property type="match status" value="1"/>
</dbReference>
<feature type="transmembrane region" description="Helical" evidence="6">
    <location>
        <begin position="65"/>
        <end position="87"/>
    </location>
</feature>
<organism evidence="8 9">
    <name type="scientific">Scopulibacillus cellulosilyticus</name>
    <dbReference type="NCBI Taxonomy" id="2665665"/>
    <lineage>
        <taxon>Bacteria</taxon>
        <taxon>Bacillati</taxon>
        <taxon>Bacillota</taxon>
        <taxon>Bacilli</taxon>
        <taxon>Bacillales</taxon>
        <taxon>Sporolactobacillaceae</taxon>
        <taxon>Scopulibacillus</taxon>
    </lineage>
</organism>
<dbReference type="RefSeq" id="WP_380962992.1">
    <property type="nucleotide sequence ID" value="NZ_JBHTCO010000002.1"/>
</dbReference>
<feature type="transmembrane region" description="Helical" evidence="6">
    <location>
        <begin position="157"/>
        <end position="179"/>
    </location>
</feature>
<dbReference type="InterPro" id="IPR005829">
    <property type="entry name" value="Sugar_transporter_CS"/>
</dbReference>
<keyword evidence="9" id="KW-1185">Reference proteome</keyword>
<dbReference type="InterPro" id="IPR020846">
    <property type="entry name" value="MFS_dom"/>
</dbReference>
<keyword evidence="4 6" id="KW-1133">Transmembrane helix</keyword>
<feature type="transmembrane region" description="Helical" evidence="6">
    <location>
        <begin position="302"/>
        <end position="322"/>
    </location>
</feature>
<evidence type="ECO:0000313" key="9">
    <source>
        <dbReference type="Proteomes" id="UP001596505"/>
    </source>
</evidence>
<evidence type="ECO:0000313" key="8">
    <source>
        <dbReference type="EMBL" id="MFC7391713.1"/>
    </source>
</evidence>
<feature type="transmembrane region" description="Helical" evidence="6">
    <location>
        <begin position="99"/>
        <end position="118"/>
    </location>
</feature>
<dbReference type="Pfam" id="PF00083">
    <property type="entry name" value="Sugar_tr"/>
    <property type="match status" value="1"/>
</dbReference>
<feature type="transmembrane region" description="Helical" evidence="6">
    <location>
        <begin position="33"/>
        <end position="59"/>
    </location>
</feature>
<evidence type="ECO:0000256" key="3">
    <source>
        <dbReference type="ARBA" id="ARBA00022692"/>
    </source>
</evidence>
<evidence type="ECO:0000256" key="4">
    <source>
        <dbReference type="ARBA" id="ARBA00022989"/>
    </source>
</evidence>
<evidence type="ECO:0000259" key="7">
    <source>
        <dbReference type="PROSITE" id="PS50850"/>
    </source>
</evidence>
<protein>
    <submittedName>
        <fullName evidence="8">MFS transporter</fullName>
    </submittedName>
</protein>
<comment type="subcellular location">
    <subcellularLocation>
        <location evidence="1">Cell membrane</location>
        <topology evidence="1">Multi-pass membrane protein</topology>
    </subcellularLocation>
</comment>
<dbReference type="PANTHER" id="PTHR23508">
    <property type="entry name" value="CARBOXYLIC ACID TRANSPORTER PROTEIN HOMOLOG"/>
    <property type="match status" value="1"/>
</dbReference>
<gene>
    <name evidence="8" type="ORF">ACFQRG_01730</name>
</gene>
<dbReference type="EMBL" id="JBHTCO010000002">
    <property type="protein sequence ID" value="MFC7391713.1"/>
    <property type="molecule type" value="Genomic_DNA"/>
</dbReference>
<keyword evidence="2" id="KW-0813">Transport</keyword>
<keyword evidence="3 6" id="KW-0812">Transmembrane</keyword>
<dbReference type="CDD" id="cd17316">
    <property type="entry name" value="MFS_SV2_like"/>
    <property type="match status" value="1"/>
</dbReference>
<name>A0ABW2PQM6_9BACL</name>